<dbReference type="Pfam" id="PF12704">
    <property type="entry name" value="MacB_PCD"/>
    <property type="match status" value="1"/>
</dbReference>
<dbReference type="InterPro" id="IPR025857">
    <property type="entry name" value="MacB_PCD"/>
</dbReference>
<feature type="transmembrane region" description="Helical" evidence="7">
    <location>
        <begin position="312"/>
        <end position="339"/>
    </location>
</feature>
<name>A0A419DFP9_9BACT</name>
<accession>A0A419DFP9</accession>
<evidence type="ECO:0000256" key="5">
    <source>
        <dbReference type="ARBA" id="ARBA00023136"/>
    </source>
</evidence>
<proteinExistence type="inferred from homology"/>
<comment type="similarity">
    <text evidence="6">Belongs to the ABC-4 integral membrane protein family.</text>
</comment>
<dbReference type="GO" id="GO:0022857">
    <property type="term" value="F:transmembrane transporter activity"/>
    <property type="evidence" value="ECO:0007669"/>
    <property type="project" value="TreeGrafter"/>
</dbReference>
<evidence type="ECO:0000256" key="4">
    <source>
        <dbReference type="ARBA" id="ARBA00022989"/>
    </source>
</evidence>
<gene>
    <name evidence="10" type="ORF">C4544_01375</name>
</gene>
<evidence type="ECO:0000256" key="2">
    <source>
        <dbReference type="ARBA" id="ARBA00022475"/>
    </source>
</evidence>
<dbReference type="EMBL" id="QZJW01000007">
    <property type="protein sequence ID" value="RJO61917.1"/>
    <property type="molecule type" value="Genomic_DNA"/>
</dbReference>
<evidence type="ECO:0000256" key="6">
    <source>
        <dbReference type="ARBA" id="ARBA00038076"/>
    </source>
</evidence>
<dbReference type="PANTHER" id="PTHR30572">
    <property type="entry name" value="MEMBRANE COMPONENT OF TRANSPORTER-RELATED"/>
    <property type="match status" value="1"/>
</dbReference>
<reference evidence="10 11" key="1">
    <citation type="journal article" date="2017" name="ISME J.">
        <title>Energy and carbon metabolisms in a deep terrestrial subsurface fluid microbial community.</title>
        <authorList>
            <person name="Momper L."/>
            <person name="Jungbluth S.P."/>
            <person name="Lee M.D."/>
            <person name="Amend J.P."/>
        </authorList>
    </citation>
    <scope>NUCLEOTIDE SEQUENCE [LARGE SCALE GENOMIC DNA]</scope>
    <source>
        <strain evidence="10">SURF_29</strain>
    </source>
</reference>
<dbReference type="InterPro" id="IPR003838">
    <property type="entry name" value="ABC3_permease_C"/>
</dbReference>
<dbReference type="PANTHER" id="PTHR30572:SF4">
    <property type="entry name" value="ABC TRANSPORTER PERMEASE YTRF"/>
    <property type="match status" value="1"/>
</dbReference>
<comment type="caution">
    <text evidence="10">The sequence shown here is derived from an EMBL/GenBank/DDBJ whole genome shotgun (WGS) entry which is preliminary data.</text>
</comment>
<evidence type="ECO:0000256" key="1">
    <source>
        <dbReference type="ARBA" id="ARBA00004651"/>
    </source>
</evidence>
<evidence type="ECO:0000259" key="9">
    <source>
        <dbReference type="Pfam" id="PF12704"/>
    </source>
</evidence>
<feature type="transmembrane region" description="Helical" evidence="7">
    <location>
        <begin position="265"/>
        <end position="291"/>
    </location>
</feature>
<feature type="transmembrane region" description="Helical" evidence="7">
    <location>
        <begin position="21"/>
        <end position="45"/>
    </location>
</feature>
<dbReference type="Pfam" id="PF02687">
    <property type="entry name" value="FtsX"/>
    <property type="match status" value="1"/>
</dbReference>
<evidence type="ECO:0000256" key="3">
    <source>
        <dbReference type="ARBA" id="ARBA00022692"/>
    </source>
</evidence>
<keyword evidence="2" id="KW-1003">Cell membrane</keyword>
<keyword evidence="4 7" id="KW-1133">Transmembrane helix</keyword>
<evidence type="ECO:0000313" key="10">
    <source>
        <dbReference type="EMBL" id="RJO61917.1"/>
    </source>
</evidence>
<evidence type="ECO:0000313" key="11">
    <source>
        <dbReference type="Proteomes" id="UP000285655"/>
    </source>
</evidence>
<protein>
    <submittedName>
        <fullName evidence="10">ABC transporter permease</fullName>
    </submittedName>
</protein>
<sequence>MKFIFIIKLAFKNLKNYKLRTFLTSGGVAISIGFITFLTALGYGLQKVSTDQIANLEALQVLDVSAGKSKIVNIDEDTVRKISNLFGVERVYPSVSVAGNLSLQGSKADGIVYGKTQDILALDKPKIITGKSFSSDNAQEVLVNVAAAKKLGTNDYGKLVGSDLKIEMIIRPELLNEGKEGVPKKETHTYRVAGILEEGNSPYVYLPLGNLKALGVVNFSDAKVKTTSRENVDKIKVLIEHMGFKVTSIKETIDQVNQFFRVFRVILMGFGVIAVIVSCIGMFNTLTISLIEKTREIGIMKSLGTTKKDIKRIFISEALLIGTVGGVTGMAASFILGQFFNASIYALAKTTGNTPVKIFVFPIGLMVAAMILSILISILTGAYPSRRASKISALNALRYE</sequence>
<keyword evidence="5 7" id="KW-0472">Membrane</keyword>
<comment type="subcellular location">
    <subcellularLocation>
        <location evidence="1">Cell membrane</location>
        <topology evidence="1">Multi-pass membrane protein</topology>
    </subcellularLocation>
</comment>
<dbReference type="GO" id="GO:0005886">
    <property type="term" value="C:plasma membrane"/>
    <property type="evidence" value="ECO:0007669"/>
    <property type="project" value="UniProtKB-SubCell"/>
</dbReference>
<dbReference type="Proteomes" id="UP000285655">
    <property type="component" value="Unassembled WGS sequence"/>
</dbReference>
<evidence type="ECO:0000256" key="7">
    <source>
        <dbReference type="SAM" id="Phobius"/>
    </source>
</evidence>
<feature type="domain" description="MacB-like periplasmic core" evidence="9">
    <location>
        <begin position="21"/>
        <end position="236"/>
    </location>
</feature>
<feature type="domain" description="ABC3 transporter permease C-terminal" evidence="8">
    <location>
        <begin position="269"/>
        <end position="392"/>
    </location>
</feature>
<evidence type="ECO:0000259" key="8">
    <source>
        <dbReference type="Pfam" id="PF02687"/>
    </source>
</evidence>
<feature type="transmembrane region" description="Helical" evidence="7">
    <location>
        <begin position="359"/>
        <end position="383"/>
    </location>
</feature>
<keyword evidence="3 7" id="KW-0812">Transmembrane</keyword>
<organism evidence="10 11">
    <name type="scientific">candidate division WS5 bacterium</name>
    <dbReference type="NCBI Taxonomy" id="2093353"/>
    <lineage>
        <taxon>Bacteria</taxon>
        <taxon>candidate division WS5</taxon>
    </lineage>
</organism>
<dbReference type="InterPro" id="IPR050250">
    <property type="entry name" value="Macrolide_Exporter_MacB"/>
</dbReference>
<dbReference type="AlphaFoldDB" id="A0A419DFP9"/>